<keyword evidence="4" id="KW-1185">Reference proteome</keyword>
<dbReference type="EMBL" id="MZZM01000034">
    <property type="protein sequence ID" value="ORJ54374.1"/>
    <property type="molecule type" value="Genomic_DNA"/>
</dbReference>
<dbReference type="Proteomes" id="UP000193040">
    <property type="component" value="Unassembled WGS sequence"/>
</dbReference>
<accession>A0A1X0XN64</accession>
<keyword evidence="2" id="KW-0472">Membrane</keyword>
<comment type="caution">
    <text evidence="3">The sequence shown here is derived from an EMBL/GenBank/DDBJ whole genome shotgun (WGS) entry which is preliminary data.</text>
</comment>
<evidence type="ECO:0000313" key="3">
    <source>
        <dbReference type="EMBL" id="ORJ54374.1"/>
    </source>
</evidence>
<evidence type="ECO:0000313" key="4">
    <source>
        <dbReference type="Proteomes" id="UP000193040"/>
    </source>
</evidence>
<feature type="region of interest" description="Disordered" evidence="1">
    <location>
        <begin position="58"/>
        <end position="77"/>
    </location>
</feature>
<reference evidence="3 4" key="1">
    <citation type="submission" date="2017-03" db="EMBL/GenBank/DDBJ databases">
        <title>Genomic insights into Mycobacterium simiae human colonization.</title>
        <authorList>
            <person name="Steffani J.L."/>
            <person name="Brunck M.E."/>
            <person name="Cruz E."/>
            <person name="Montiel R."/>
            <person name="Barona F."/>
        </authorList>
    </citation>
    <scope>NUCLEOTIDE SEQUENCE [LARGE SCALE GENOMIC DNA]</scope>
    <source>
        <strain evidence="3 4">MsiGto</strain>
    </source>
</reference>
<gene>
    <name evidence="3" type="ORF">B5M45_27485</name>
</gene>
<evidence type="ECO:0000256" key="2">
    <source>
        <dbReference type="SAM" id="Phobius"/>
    </source>
</evidence>
<feature type="transmembrane region" description="Helical" evidence="2">
    <location>
        <begin position="12"/>
        <end position="33"/>
    </location>
</feature>
<dbReference type="AlphaFoldDB" id="A0A1X0XN64"/>
<keyword evidence="2" id="KW-1133">Transmembrane helix</keyword>
<protein>
    <submittedName>
        <fullName evidence="3">Uncharacterized protein</fullName>
    </submittedName>
</protein>
<sequence length="95" mass="9913">MTKPAPTWMTPLPSVVTILAMMVAGVMIADIDLGGGRPPLPAMEAGWPISAISISPPAGGSAGAKEMPSQPDVHAPRFVVANNCPKRKGRRPRQC</sequence>
<organism evidence="3 4">
    <name type="scientific">Mycobacterium simiae</name>
    <name type="common">Mycobacterium habana</name>
    <dbReference type="NCBI Taxonomy" id="1784"/>
    <lineage>
        <taxon>Bacteria</taxon>
        <taxon>Bacillati</taxon>
        <taxon>Actinomycetota</taxon>
        <taxon>Actinomycetes</taxon>
        <taxon>Mycobacteriales</taxon>
        <taxon>Mycobacteriaceae</taxon>
        <taxon>Mycobacterium</taxon>
        <taxon>Mycobacterium simiae complex</taxon>
    </lineage>
</organism>
<keyword evidence="2" id="KW-0812">Transmembrane</keyword>
<evidence type="ECO:0000256" key="1">
    <source>
        <dbReference type="SAM" id="MobiDB-lite"/>
    </source>
</evidence>
<proteinExistence type="predicted"/>
<name>A0A1X0XN64_MYCSI</name>